<name>A0AAN7HKH7_9PEZI</name>
<proteinExistence type="inferred from homology"/>
<gene>
    <name evidence="5" type="ORF">C7999DRAFT_18223</name>
</gene>
<keyword evidence="2 5" id="KW-0489">Methyltransferase</keyword>
<keyword evidence="6" id="KW-1185">Reference proteome</keyword>
<comment type="similarity">
    <text evidence="1">Belongs to the methyltransferase superfamily.</text>
</comment>
<dbReference type="SUPFAM" id="SSF53335">
    <property type="entry name" value="S-adenosyl-L-methionine-dependent methyltransferases"/>
    <property type="match status" value="1"/>
</dbReference>
<dbReference type="Pfam" id="PF08241">
    <property type="entry name" value="Methyltransf_11"/>
    <property type="match status" value="1"/>
</dbReference>
<reference evidence="5" key="2">
    <citation type="submission" date="2023-05" db="EMBL/GenBank/DDBJ databases">
        <authorList>
            <consortium name="Lawrence Berkeley National Laboratory"/>
            <person name="Steindorff A."/>
            <person name="Hensen N."/>
            <person name="Bonometti L."/>
            <person name="Westerberg I."/>
            <person name="Brannstrom I.O."/>
            <person name="Guillou S."/>
            <person name="Cros-Aarteil S."/>
            <person name="Calhoun S."/>
            <person name="Haridas S."/>
            <person name="Kuo A."/>
            <person name="Mondo S."/>
            <person name="Pangilinan J."/>
            <person name="Riley R."/>
            <person name="Labutti K."/>
            <person name="Andreopoulos B."/>
            <person name="Lipzen A."/>
            <person name="Chen C."/>
            <person name="Yanf M."/>
            <person name="Daum C."/>
            <person name="Ng V."/>
            <person name="Clum A."/>
            <person name="Ohm R."/>
            <person name="Martin F."/>
            <person name="Silar P."/>
            <person name="Natvig D."/>
            <person name="Lalanne C."/>
            <person name="Gautier V."/>
            <person name="Ament-Velasquez S.L."/>
            <person name="Kruys A."/>
            <person name="Hutchinson M.I."/>
            <person name="Powell A.J."/>
            <person name="Barry K."/>
            <person name="Miller A.N."/>
            <person name="Grigoriev I.V."/>
            <person name="Debuchy R."/>
            <person name="Gladieux P."/>
            <person name="Thoren M.H."/>
            <person name="Johannesson H."/>
        </authorList>
    </citation>
    <scope>NUCLEOTIDE SEQUENCE</scope>
    <source>
        <strain evidence="5">CBS 359.72</strain>
    </source>
</reference>
<dbReference type="GO" id="GO:0008757">
    <property type="term" value="F:S-adenosylmethionine-dependent methyltransferase activity"/>
    <property type="evidence" value="ECO:0007669"/>
    <property type="project" value="InterPro"/>
</dbReference>
<evidence type="ECO:0000256" key="3">
    <source>
        <dbReference type="ARBA" id="ARBA00022679"/>
    </source>
</evidence>
<dbReference type="InterPro" id="IPR051052">
    <property type="entry name" value="Diverse_substrate_MTase"/>
</dbReference>
<evidence type="ECO:0000256" key="2">
    <source>
        <dbReference type="ARBA" id="ARBA00022603"/>
    </source>
</evidence>
<comment type="caution">
    <text evidence="5">The sequence shown here is derived from an EMBL/GenBank/DDBJ whole genome shotgun (WGS) entry which is preliminary data.</text>
</comment>
<dbReference type="InterPro" id="IPR029063">
    <property type="entry name" value="SAM-dependent_MTases_sf"/>
</dbReference>
<evidence type="ECO:0000256" key="1">
    <source>
        <dbReference type="ARBA" id="ARBA00008361"/>
    </source>
</evidence>
<sequence>MNSEAKFFALDDQSWDIYLRGRPRVPDSFFTRIFNYHQAKGGSFGTVHDVGAGVAPYARLLRSRFSHVIVSDIVPENVAMASGRLKDDPGFSFRVSKLQDAHDIPPGSVDLVFATNVMHFAEPQDAAMETIAQQLSPGGTFAAALFGPARLNDAHLQDLWCRISQKGGRELLKVADDPVQTIRVMSRTQDTYNVAPLSPELFLPGALRVHLNMKDGGIQGMLPPGEAHRDTTPNYTGPDDVEIYADDDGWNFETDLAGLKEHFATFPFISQFPDAFTDLYQELDDVLKDGRPVQGYFPVKIILATRR</sequence>
<accession>A0AAN7HKH7</accession>
<evidence type="ECO:0000313" key="6">
    <source>
        <dbReference type="Proteomes" id="UP001303647"/>
    </source>
</evidence>
<dbReference type="EMBL" id="MU857819">
    <property type="protein sequence ID" value="KAK4243424.1"/>
    <property type="molecule type" value="Genomic_DNA"/>
</dbReference>
<dbReference type="InterPro" id="IPR013216">
    <property type="entry name" value="Methyltransf_11"/>
</dbReference>
<keyword evidence="3" id="KW-0808">Transferase</keyword>
<evidence type="ECO:0000313" key="5">
    <source>
        <dbReference type="EMBL" id="KAK4243424.1"/>
    </source>
</evidence>
<feature type="domain" description="Methyltransferase type 11" evidence="4">
    <location>
        <begin position="49"/>
        <end position="142"/>
    </location>
</feature>
<dbReference type="GO" id="GO:0032259">
    <property type="term" value="P:methylation"/>
    <property type="evidence" value="ECO:0007669"/>
    <property type="project" value="UniProtKB-KW"/>
</dbReference>
<evidence type="ECO:0000259" key="4">
    <source>
        <dbReference type="Pfam" id="PF08241"/>
    </source>
</evidence>
<dbReference type="PANTHER" id="PTHR44942">
    <property type="entry name" value="METHYLTRANSF_11 DOMAIN-CONTAINING PROTEIN"/>
    <property type="match status" value="1"/>
</dbReference>
<dbReference type="CDD" id="cd02440">
    <property type="entry name" value="AdoMet_MTases"/>
    <property type="match status" value="1"/>
</dbReference>
<dbReference type="AlphaFoldDB" id="A0AAN7HKH7"/>
<dbReference type="Proteomes" id="UP001303647">
    <property type="component" value="Unassembled WGS sequence"/>
</dbReference>
<reference evidence="5" key="1">
    <citation type="journal article" date="2023" name="Mol. Phylogenet. Evol.">
        <title>Genome-scale phylogeny and comparative genomics of the fungal order Sordariales.</title>
        <authorList>
            <person name="Hensen N."/>
            <person name="Bonometti L."/>
            <person name="Westerberg I."/>
            <person name="Brannstrom I.O."/>
            <person name="Guillou S."/>
            <person name="Cros-Aarteil S."/>
            <person name="Calhoun S."/>
            <person name="Haridas S."/>
            <person name="Kuo A."/>
            <person name="Mondo S."/>
            <person name="Pangilinan J."/>
            <person name="Riley R."/>
            <person name="LaButti K."/>
            <person name="Andreopoulos B."/>
            <person name="Lipzen A."/>
            <person name="Chen C."/>
            <person name="Yan M."/>
            <person name="Daum C."/>
            <person name="Ng V."/>
            <person name="Clum A."/>
            <person name="Steindorff A."/>
            <person name="Ohm R.A."/>
            <person name="Martin F."/>
            <person name="Silar P."/>
            <person name="Natvig D.O."/>
            <person name="Lalanne C."/>
            <person name="Gautier V."/>
            <person name="Ament-Velasquez S.L."/>
            <person name="Kruys A."/>
            <person name="Hutchinson M.I."/>
            <person name="Powell A.J."/>
            <person name="Barry K."/>
            <person name="Miller A.N."/>
            <person name="Grigoriev I.V."/>
            <person name="Debuchy R."/>
            <person name="Gladieux P."/>
            <person name="Hiltunen Thoren M."/>
            <person name="Johannesson H."/>
        </authorList>
    </citation>
    <scope>NUCLEOTIDE SEQUENCE</scope>
    <source>
        <strain evidence="5">CBS 359.72</strain>
    </source>
</reference>
<dbReference type="PANTHER" id="PTHR44942:SF4">
    <property type="entry name" value="METHYLTRANSFERASE TYPE 11 DOMAIN-CONTAINING PROTEIN"/>
    <property type="match status" value="1"/>
</dbReference>
<dbReference type="Gene3D" id="3.40.50.150">
    <property type="entry name" value="Vaccinia Virus protein VP39"/>
    <property type="match status" value="1"/>
</dbReference>
<protein>
    <submittedName>
        <fullName evidence="5">S-adenosyl-L-methionine-dependent methyltransferase</fullName>
    </submittedName>
</protein>
<organism evidence="5 6">
    <name type="scientific">Corynascus novoguineensis</name>
    <dbReference type="NCBI Taxonomy" id="1126955"/>
    <lineage>
        <taxon>Eukaryota</taxon>
        <taxon>Fungi</taxon>
        <taxon>Dikarya</taxon>
        <taxon>Ascomycota</taxon>
        <taxon>Pezizomycotina</taxon>
        <taxon>Sordariomycetes</taxon>
        <taxon>Sordariomycetidae</taxon>
        <taxon>Sordariales</taxon>
        <taxon>Chaetomiaceae</taxon>
        <taxon>Corynascus</taxon>
    </lineage>
</organism>